<feature type="transmembrane region" description="Helical" evidence="1">
    <location>
        <begin position="145"/>
        <end position="166"/>
    </location>
</feature>
<dbReference type="AlphaFoldDB" id="A0A7L5DMV4"/>
<feature type="transmembrane region" description="Helical" evidence="1">
    <location>
        <begin position="317"/>
        <end position="340"/>
    </location>
</feature>
<keyword evidence="1" id="KW-1133">Transmembrane helix</keyword>
<dbReference type="KEGG" id="srho:HH216_16375"/>
<protein>
    <recommendedName>
        <fullName evidence="4">DUF4153 domain-containing protein</fullName>
    </recommendedName>
</protein>
<feature type="transmembrane region" description="Helical" evidence="1">
    <location>
        <begin position="252"/>
        <end position="273"/>
    </location>
</feature>
<dbReference type="Proteomes" id="UP000501128">
    <property type="component" value="Chromosome"/>
</dbReference>
<feature type="transmembrane region" description="Helical" evidence="1">
    <location>
        <begin position="121"/>
        <end position="138"/>
    </location>
</feature>
<evidence type="ECO:0000313" key="3">
    <source>
        <dbReference type="Proteomes" id="UP000501128"/>
    </source>
</evidence>
<evidence type="ECO:0000313" key="2">
    <source>
        <dbReference type="EMBL" id="QJD79814.1"/>
    </source>
</evidence>
<feature type="transmembrane region" description="Helical" evidence="1">
    <location>
        <begin position="66"/>
        <end position="85"/>
    </location>
</feature>
<feature type="transmembrane region" description="Helical" evidence="1">
    <location>
        <begin position="352"/>
        <end position="373"/>
    </location>
</feature>
<evidence type="ECO:0000256" key="1">
    <source>
        <dbReference type="SAM" id="Phobius"/>
    </source>
</evidence>
<keyword evidence="1" id="KW-0472">Membrane</keyword>
<accession>A0A7L5DMV4</accession>
<proteinExistence type="predicted"/>
<evidence type="ECO:0008006" key="4">
    <source>
        <dbReference type="Google" id="ProtNLM"/>
    </source>
</evidence>
<feature type="transmembrane region" description="Helical" evidence="1">
    <location>
        <begin position="186"/>
        <end position="208"/>
    </location>
</feature>
<feature type="transmembrane region" description="Helical" evidence="1">
    <location>
        <begin position="393"/>
        <end position="413"/>
    </location>
</feature>
<dbReference type="RefSeq" id="WP_169551775.1">
    <property type="nucleotide sequence ID" value="NZ_CP051677.1"/>
</dbReference>
<feature type="transmembrane region" description="Helical" evidence="1">
    <location>
        <begin position="285"/>
        <end position="305"/>
    </location>
</feature>
<sequence>MRDDILLNLDNPRQLEHLYRTDKPMFKTAFESLYPQMQGSVLAEAWHQRLTYSRDLSGWGAARDRTFVLLASLIAAFLAKLPALFSLDNERFYSRNVGFIVFPVLLIYFARKTNVSRRTGIWLAGLVGLSVVYINLLPQSRTSDTLVLACLYSPLWLWSLLGFAFGGGTFGKRADGLGFLRYNGDLAVMSALLLIAGGLTSALTINLFRLIGWNIADAYFNYIVVCGLAMVPVVATFLTQVQPTLVGLVSPVIARLFTPVVLVILLIYLVAMLASGKDPYHDREFLLLFNALLIGVMALIFFSLTGTNVERPGLIQLLILLLLSIVTVLINSIALSAILFRISEWGFTPNRTAVLGSNLLILAHLLVVGVRLWQTIARQTDLSRVNRAMTVFLPAYSVWSAIVTFVFPLLFGFR</sequence>
<name>A0A7L5DMV4_9BACT</name>
<feature type="transmembrane region" description="Helical" evidence="1">
    <location>
        <begin position="220"/>
        <end position="240"/>
    </location>
</feature>
<keyword evidence="1" id="KW-0812">Transmembrane</keyword>
<gene>
    <name evidence="2" type="ORF">HH216_16375</name>
</gene>
<organism evidence="2 3">
    <name type="scientific">Spirosoma rhododendri</name>
    <dbReference type="NCBI Taxonomy" id="2728024"/>
    <lineage>
        <taxon>Bacteria</taxon>
        <taxon>Pseudomonadati</taxon>
        <taxon>Bacteroidota</taxon>
        <taxon>Cytophagia</taxon>
        <taxon>Cytophagales</taxon>
        <taxon>Cytophagaceae</taxon>
        <taxon>Spirosoma</taxon>
    </lineage>
</organism>
<feature type="transmembrane region" description="Helical" evidence="1">
    <location>
        <begin position="92"/>
        <end position="109"/>
    </location>
</feature>
<dbReference type="EMBL" id="CP051677">
    <property type="protein sequence ID" value="QJD79814.1"/>
    <property type="molecule type" value="Genomic_DNA"/>
</dbReference>
<keyword evidence="3" id="KW-1185">Reference proteome</keyword>
<reference evidence="2 3" key="1">
    <citation type="submission" date="2020-04" db="EMBL/GenBank/DDBJ databases">
        <title>Genome sequencing of novel species.</title>
        <authorList>
            <person name="Heo J."/>
            <person name="Kim S.-J."/>
            <person name="Kim J.-S."/>
            <person name="Hong S.-B."/>
            <person name="Kwon S.-W."/>
        </authorList>
    </citation>
    <scope>NUCLEOTIDE SEQUENCE [LARGE SCALE GENOMIC DNA]</scope>
    <source>
        <strain evidence="2 3">CJU-R4</strain>
    </source>
</reference>